<sequence>MEHQLSLPSWELHNIVSSFFDQPMQISSYDPQLSPAITTSENSHTNSSDSYVPYFLSDEFIDQTLLDDKMPDILPMESLEVISSHEFGKVCGWLDASEGEDYNLPQLSMEEKDLWSPDLLTESSVEEKDLWSPDLLLESYNETECLQPGNESLILPTDDMEVDIQSSLCPLLQAYGEAMDDGQIQLADALVARINQKVSPVGKTLERVAFNLFQSTENQGCYIKQEASKNLEEAFKAFYEIFPYGRFSHFAANSAILEAMPDDAETIHIVDFEMGSGIQWPSLIESIGSTDKTLRLTSVKAEDNYASESSIWKFEKTKWQLHEYARSYNIKLIIEEMTLEDLMKYIEISKSENKREWLAFNCMVNLPHLGSRRSRNDIMKFLWVAQAVLVNFTTYRGILTFGHGEEGEMMKNTSTFSSFFSDRLRHYHALYESMECNFPDNFAEARLAMESLFLGPYVSSPSCFKRWEEMKSGPVSASVIGLQGLKVSQESLLEAKDMINEGDTLYAVRNEGQNENELILEWGGSPLFRVSTWM</sequence>
<evidence type="ECO:0000313" key="5">
    <source>
        <dbReference type="EMBL" id="WOH08084.1"/>
    </source>
</evidence>
<keyword evidence="6" id="KW-1185">Reference proteome</keyword>
<feature type="short sequence motif" description="VHIID" evidence="3">
    <location>
        <begin position="267"/>
        <end position="271"/>
    </location>
</feature>
<gene>
    <name evidence="4" type="ORF">DCAR_024004</name>
    <name evidence="5" type="ORF">DCAR_0727521</name>
</gene>
<dbReference type="EMBL" id="LNRQ01000007">
    <property type="protein sequence ID" value="KZM86870.1"/>
    <property type="molecule type" value="Genomic_DNA"/>
</dbReference>
<organism evidence="4">
    <name type="scientific">Daucus carota subsp. sativus</name>
    <name type="common">Carrot</name>
    <dbReference type="NCBI Taxonomy" id="79200"/>
    <lineage>
        <taxon>Eukaryota</taxon>
        <taxon>Viridiplantae</taxon>
        <taxon>Streptophyta</taxon>
        <taxon>Embryophyta</taxon>
        <taxon>Tracheophyta</taxon>
        <taxon>Spermatophyta</taxon>
        <taxon>Magnoliopsida</taxon>
        <taxon>eudicotyledons</taxon>
        <taxon>Gunneridae</taxon>
        <taxon>Pentapetalae</taxon>
        <taxon>asterids</taxon>
        <taxon>campanulids</taxon>
        <taxon>Apiales</taxon>
        <taxon>Apiaceae</taxon>
        <taxon>Apioideae</taxon>
        <taxon>Scandiceae</taxon>
        <taxon>Daucinae</taxon>
        <taxon>Daucus</taxon>
        <taxon>Daucus sect. Daucus</taxon>
    </lineage>
</organism>
<comment type="caution">
    <text evidence="3">Lacks conserved residue(s) required for the propagation of feature annotation.</text>
</comment>
<dbReference type="AlphaFoldDB" id="A0A161ZLB2"/>
<accession>A0A161ZLB2</accession>
<evidence type="ECO:0000313" key="6">
    <source>
        <dbReference type="Proteomes" id="UP000077755"/>
    </source>
</evidence>
<dbReference type="PROSITE" id="PS50985">
    <property type="entry name" value="GRAS"/>
    <property type="match status" value="1"/>
</dbReference>
<feature type="region of interest" description="SAW" evidence="3">
    <location>
        <begin position="462"/>
        <end position="534"/>
    </location>
</feature>
<evidence type="ECO:0000256" key="2">
    <source>
        <dbReference type="ARBA" id="ARBA00023163"/>
    </source>
</evidence>
<dbReference type="EMBL" id="CP093349">
    <property type="protein sequence ID" value="WOH08084.1"/>
    <property type="molecule type" value="Genomic_DNA"/>
</dbReference>
<protein>
    <submittedName>
        <fullName evidence="4">Uncharacterized protein</fullName>
    </submittedName>
</protein>
<dbReference type="PANTHER" id="PTHR31636">
    <property type="entry name" value="OSJNBA0084A10.13 PROTEIN-RELATED"/>
    <property type="match status" value="1"/>
</dbReference>
<dbReference type="InterPro" id="IPR005202">
    <property type="entry name" value="TF_GRAS"/>
</dbReference>
<dbReference type="KEGG" id="dcr:108194570"/>
<name>A0A161ZLB2_DAUCS</name>
<dbReference type="Pfam" id="PF03514">
    <property type="entry name" value="GRAS"/>
    <property type="match status" value="1"/>
</dbReference>
<keyword evidence="2" id="KW-0804">Transcription</keyword>
<proteinExistence type="inferred from homology"/>
<evidence type="ECO:0000313" key="4">
    <source>
        <dbReference type="EMBL" id="KZM86870.1"/>
    </source>
</evidence>
<dbReference type="STRING" id="79200.A0A161ZLB2"/>
<comment type="similarity">
    <text evidence="3">Belongs to the GRAS family.</text>
</comment>
<dbReference type="OrthoDB" id="1935022at2759"/>
<dbReference type="Gramene" id="KZM86870">
    <property type="protein sequence ID" value="KZM86870"/>
    <property type="gene ID" value="DCAR_024004"/>
</dbReference>
<evidence type="ECO:0000256" key="3">
    <source>
        <dbReference type="PROSITE-ProRule" id="PRU01191"/>
    </source>
</evidence>
<evidence type="ECO:0000256" key="1">
    <source>
        <dbReference type="ARBA" id="ARBA00023015"/>
    </source>
</evidence>
<dbReference type="Proteomes" id="UP000077755">
    <property type="component" value="Chromosome 7"/>
</dbReference>
<reference evidence="4" key="1">
    <citation type="journal article" date="2016" name="Nat. Genet.">
        <title>A high-quality carrot genome assembly provides new insights into carotenoid accumulation and asterid genome evolution.</title>
        <authorList>
            <person name="Iorizzo M."/>
            <person name="Ellison S."/>
            <person name="Senalik D."/>
            <person name="Zeng P."/>
            <person name="Satapoomin P."/>
            <person name="Huang J."/>
            <person name="Bowman M."/>
            <person name="Iovene M."/>
            <person name="Sanseverino W."/>
            <person name="Cavagnaro P."/>
            <person name="Yildiz M."/>
            <person name="Macko-Podgorni A."/>
            <person name="Moranska E."/>
            <person name="Grzebelus E."/>
            <person name="Grzebelus D."/>
            <person name="Ashrafi H."/>
            <person name="Zheng Z."/>
            <person name="Cheng S."/>
            <person name="Spooner D."/>
            <person name="Van Deynze A."/>
            <person name="Simon P."/>
        </authorList>
    </citation>
    <scope>NUCLEOTIDE SEQUENCE [LARGE SCALE GENOMIC DNA]</scope>
    <source>
        <tissue evidence="4">Leaf</tissue>
    </source>
</reference>
<feature type="region of interest" description="Leucine repeat II (LRII)" evidence="3">
    <location>
        <begin position="316"/>
        <end position="348"/>
    </location>
</feature>
<reference evidence="5" key="2">
    <citation type="submission" date="2022-03" db="EMBL/GenBank/DDBJ databases">
        <title>Draft title - Genomic analysis of global carrot germplasm unveils the trajectory of domestication and the origin of high carotenoid orange carrot.</title>
        <authorList>
            <person name="Iorizzo M."/>
            <person name="Ellison S."/>
            <person name="Senalik D."/>
            <person name="Macko-Podgorni A."/>
            <person name="Grzebelus D."/>
            <person name="Bostan H."/>
            <person name="Rolling W."/>
            <person name="Curaba J."/>
            <person name="Simon P."/>
        </authorList>
    </citation>
    <scope>NUCLEOTIDE SEQUENCE</scope>
    <source>
        <tissue evidence="5">Leaf</tissue>
    </source>
</reference>
<dbReference type="OMA" id="WRFQHTR"/>
<keyword evidence="1" id="KW-0805">Transcription regulation</keyword>